<proteinExistence type="predicted"/>
<accession>E7C8A9</accession>
<organism evidence="1">
    <name type="scientific">uncultured Oceanospirillales bacterium HF4000_21D01</name>
    <dbReference type="NCBI Taxonomy" id="723624"/>
    <lineage>
        <taxon>Bacteria</taxon>
        <taxon>Pseudomonadati</taxon>
        <taxon>Pseudomonadota</taxon>
        <taxon>Gammaproteobacteria</taxon>
        <taxon>Oceanospirillales</taxon>
        <taxon>environmental samples</taxon>
    </lineage>
</organism>
<sequence>MLEHRQFRTTKLLARFCGGTDGAVVFNQQPAFREQSYFCHVAFGATQLAQTGDLVFEFVATGIEFPLVVILYARIALIDKLIEAFFAESASDDVDEFEAHL</sequence>
<dbReference type="AlphaFoldDB" id="E7C8A9"/>
<evidence type="ECO:0000313" key="1">
    <source>
        <dbReference type="EMBL" id="ADI23683.1"/>
    </source>
</evidence>
<dbReference type="EMBL" id="GU568021">
    <property type="protein sequence ID" value="ADI23683.1"/>
    <property type="molecule type" value="Genomic_DNA"/>
</dbReference>
<protein>
    <submittedName>
        <fullName evidence="1">Uncharacterized protein</fullName>
    </submittedName>
</protein>
<name>E7C8A9_9GAMM</name>
<reference evidence="1" key="1">
    <citation type="submission" date="2010-01" db="EMBL/GenBank/DDBJ databases">
        <title>Genome fragments of uncultured bacteria from the North Pacific subtropical Gyre.</title>
        <authorList>
            <person name="Pham V.D."/>
            <person name="Delong E.F."/>
        </authorList>
    </citation>
    <scope>NUCLEOTIDE SEQUENCE</scope>
</reference>